<sequence>MKKLKPDLVVTFNLSRFQKHLRTNAFVNMVRSKIGVLTAIVYDAALRYIENKSPPMDYPLLDIPGLINDPKDVKEYILSIENKLVNEKKITFSARDIQRLLPKDIDFKNSVITPTFAKPKRPLENGSSPTLKKIKLEDGIASSTSTSTSTSSSTSSNGTSIDLNTLEQHLKLLLNGTNTAFVNEISPGNYTIPFSHLTNILKQNNFEALVKATLGDYAFRILRCVKSMKLCDEKAICNGALLKEKTVRTSKTFYLFRHKSNSNFNYLKNCLIYDMAEILNRIQDFKLEHKILLEKYKLVEGQEDQYLLDRELKLLNDLQLREIKNLVKFQRIKSLYSLYSLVD</sequence>
<evidence type="ECO:0000256" key="2">
    <source>
        <dbReference type="RuleBase" id="RU367076"/>
    </source>
</evidence>
<dbReference type="InterPro" id="IPR008806">
    <property type="entry name" value="RNA_pol_III_Rpc82_C"/>
</dbReference>
<organism evidence="4 5">
    <name type="scientific">Candida albicans</name>
    <name type="common">Yeast</name>
    <dbReference type="NCBI Taxonomy" id="5476"/>
    <lineage>
        <taxon>Eukaryota</taxon>
        <taxon>Fungi</taxon>
        <taxon>Dikarya</taxon>
        <taxon>Ascomycota</taxon>
        <taxon>Saccharomycotina</taxon>
        <taxon>Pichiomycetes</taxon>
        <taxon>Debaryomycetaceae</taxon>
        <taxon>Candida/Lodderomyces clade</taxon>
        <taxon>Candida</taxon>
    </lineage>
</organism>
<dbReference type="Gene3D" id="1.10.10.10">
    <property type="entry name" value="Winged helix-like DNA-binding domain superfamily/Winged helix DNA-binding domain"/>
    <property type="match status" value="1"/>
</dbReference>
<dbReference type="GO" id="GO:0003697">
    <property type="term" value="F:single-stranded DNA binding"/>
    <property type="evidence" value="ECO:0007669"/>
    <property type="project" value="UniProtKB-UniRule"/>
</dbReference>
<dbReference type="InterPro" id="IPR039748">
    <property type="entry name" value="RPC3"/>
</dbReference>
<comment type="similarity">
    <text evidence="2">Belongs to the RNA polymerase beta chain family.</text>
</comment>
<comment type="caution">
    <text evidence="4">The sequence shown here is derived from an EMBL/GenBank/DDBJ whole genome shotgun (WGS) entry which is preliminary data.</text>
</comment>
<keyword evidence="2" id="KW-0240">DNA-directed RNA polymerase</keyword>
<dbReference type="PANTHER" id="PTHR12949:SF0">
    <property type="entry name" value="DNA-DIRECTED RNA POLYMERASE III SUBUNIT RPC3"/>
    <property type="match status" value="1"/>
</dbReference>
<dbReference type="AlphaFoldDB" id="A0A8H6BV24"/>
<protein>
    <recommendedName>
        <fullName evidence="2">DNA-directed RNA polymerase III subunit RPC3</fullName>
        <shortName evidence="2">RNA polymerase III subunit C3</shortName>
    </recommendedName>
</protein>
<dbReference type="PANTHER" id="PTHR12949">
    <property type="entry name" value="RNA POLYMERASE III DNA DIRECTED -RELATED"/>
    <property type="match status" value="1"/>
</dbReference>
<evidence type="ECO:0000313" key="4">
    <source>
        <dbReference type="EMBL" id="KAF6067103.1"/>
    </source>
</evidence>
<evidence type="ECO:0000313" key="5">
    <source>
        <dbReference type="Proteomes" id="UP000536275"/>
    </source>
</evidence>
<evidence type="ECO:0000256" key="1">
    <source>
        <dbReference type="ARBA" id="ARBA00025127"/>
    </source>
</evidence>
<proteinExistence type="inferred from homology"/>
<reference evidence="4 5" key="1">
    <citation type="submission" date="2020-03" db="EMBL/GenBank/DDBJ databases">
        <title>FDA dAtabase for Regulatory Grade micrObial Sequences (FDA-ARGOS): Supporting development and validation of Infectious Disease Dx tests.</title>
        <authorList>
            <person name="Campos J."/>
            <person name="Goldberg B."/>
            <person name="Tallon L."/>
            <person name="Sadzewicz L."/>
            <person name="Vavikolanu K."/>
            <person name="Mehta A."/>
            <person name="Aluvathingal J."/>
            <person name="Nadendla S."/>
            <person name="Nandy P."/>
            <person name="Geyer C."/>
            <person name="Yan Y."/>
            <person name="Sichtig H."/>
        </authorList>
    </citation>
    <scope>NUCLEOTIDE SEQUENCE [LARGE SCALE GENOMIC DNA]</scope>
    <source>
        <strain evidence="4 5">FDAARGOS_656</strain>
    </source>
</reference>
<comment type="subunit">
    <text evidence="2">Component of the RNA polymerase III (Pol III) complex consisting of 17 subunits.</text>
</comment>
<dbReference type="GO" id="GO:0005666">
    <property type="term" value="C:RNA polymerase III complex"/>
    <property type="evidence" value="ECO:0007669"/>
    <property type="project" value="UniProtKB-UniRule"/>
</dbReference>
<dbReference type="Pfam" id="PF05645">
    <property type="entry name" value="RNA_pol_Rpc82"/>
    <property type="match status" value="1"/>
</dbReference>
<dbReference type="GO" id="GO:0006351">
    <property type="term" value="P:DNA-templated transcription"/>
    <property type="evidence" value="ECO:0007669"/>
    <property type="project" value="InterPro"/>
</dbReference>
<comment type="subcellular location">
    <subcellularLocation>
        <location evidence="2">Nucleus</location>
    </subcellularLocation>
</comment>
<keyword evidence="2" id="KW-0539">Nucleus</keyword>
<evidence type="ECO:0000259" key="3">
    <source>
        <dbReference type="Pfam" id="PF05645"/>
    </source>
</evidence>
<keyword evidence="2" id="KW-0804">Transcription</keyword>
<dbReference type="Proteomes" id="UP000536275">
    <property type="component" value="Unassembled WGS sequence"/>
</dbReference>
<dbReference type="InterPro" id="IPR036388">
    <property type="entry name" value="WH-like_DNA-bd_sf"/>
</dbReference>
<comment type="function">
    <text evidence="1 2">DNA-dependent RNA polymerase catalyzes the transcription of DNA into RNA using the four ribonucleoside triphosphates as substrates. Specific core component of RNA polymerase III which synthesizes small RNAs, such as 5S rRNA and tRNAs.</text>
</comment>
<feature type="domain" description="RNA polymerase III Rpc82 C -terminal" evidence="3">
    <location>
        <begin position="2"/>
        <end position="201"/>
    </location>
</feature>
<dbReference type="EMBL" id="JABWAD010000055">
    <property type="protein sequence ID" value="KAF6067103.1"/>
    <property type="molecule type" value="Genomic_DNA"/>
</dbReference>
<name>A0A8H6BV24_CANAX</name>
<gene>
    <name evidence="4" type="ORF">FOB64_004532</name>
</gene>
<accession>A0A8H6BV24</accession>